<protein>
    <submittedName>
        <fullName evidence="3">NAD(P)H-dependent oxidoreductase</fullName>
    </submittedName>
</protein>
<dbReference type="GO" id="GO:0016491">
    <property type="term" value="F:oxidoreductase activity"/>
    <property type="evidence" value="ECO:0007669"/>
    <property type="project" value="InterPro"/>
</dbReference>
<dbReference type="SUPFAM" id="SSF52218">
    <property type="entry name" value="Flavoproteins"/>
    <property type="match status" value="1"/>
</dbReference>
<gene>
    <name evidence="3" type="ORF">IAQ67_03030</name>
</gene>
<dbReference type="InterPro" id="IPR029039">
    <property type="entry name" value="Flavoprotein-like_sf"/>
</dbReference>
<proteinExistence type="inferred from homology"/>
<dbReference type="Proteomes" id="UP000516384">
    <property type="component" value="Chromosome"/>
</dbReference>
<reference evidence="3 4" key="1">
    <citation type="submission" date="2020-09" db="EMBL/GenBank/DDBJ databases">
        <title>Characterization of Paenibacillus peoriae strain ZF390 with broad-spectrum antimicrobial activity as a potential biocontrol agent.</title>
        <authorList>
            <person name="Li L."/>
            <person name="Zhao Y."/>
            <person name="Li B."/>
            <person name="Xie X."/>
        </authorList>
    </citation>
    <scope>NUCLEOTIDE SEQUENCE [LARGE SCALE GENOMIC DNA]</scope>
    <source>
        <strain evidence="3 4">ZF390</strain>
    </source>
</reference>
<sequence>MIQLEQKIKVLAISGSLRQKSSNTALMKATIGLASENMIFTVYDGLGHLPHFNPDLDVDEGSASVRELREQLKQVDGVLICTPEYGNGVPGALKNALDWLVSSGEFVNKPTAVISASPSPMGGHLAHASLLLTLQMINAEIVENGKVIIPHITLKLNQEGDITNAETRQELEALLQGLEQACLSTGTL</sequence>
<dbReference type="PANTHER" id="PTHR30543:SF21">
    <property type="entry name" value="NAD(P)H-DEPENDENT FMN REDUCTASE LOT6"/>
    <property type="match status" value="1"/>
</dbReference>
<dbReference type="GO" id="GO:0010181">
    <property type="term" value="F:FMN binding"/>
    <property type="evidence" value="ECO:0007669"/>
    <property type="project" value="TreeGrafter"/>
</dbReference>
<evidence type="ECO:0000313" key="4">
    <source>
        <dbReference type="Proteomes" id="UP000516384"/>
    </source>
</evidence>
<dbReference type="RefSeq" id="WP_103046929.1">
    <property type="nucleotide sequence ID" value="NZ_CP061172.1"/>
</dbReference>
<dbReference type="PANTHER" id="PTHR30543">
    <property type="entry name" value="CHROMATE REDUCTASE"/>
    <property type="match status" value="1"/>
</dbReference>
<feature type="domain" description="NADPH-dependent FMN reductase-like" evidence="2">
    <location>
        <begin position="8"/>
        <end position="151"/>
    </location>
</feature>
<evidence type="ECO:0000259" key="2">
    <source>
        <dbReference type="Pfam" id="PF03358"/>
    </source>
</evidence>
<dbReference type="InterPro" id="IPR005025">
    <property type="entry name" value="FMN_Rdtase-like_dom"/>
</dbReference>
<evidence type="ECO:0000256" key="1">
    <source>
        <dbReference type="ARBA" id="ARBA00009428"/>
    </source>
</evidence>
<dbReference type="EMBL" id="CP061172">
    <property type="protein sequence ID" value="QNR68093.1"/>
    <property type="molecule type" value="Genomic_DNA"/>
</dbReference>
<dbReference type="Pfam" id="PF03358">
    <property type="entry name" value="FMN_red"/>
    <property type="match status" value="1"/>
</dbReference>
<accession>A0A7H0YAI5</accession>
<dbReference type="GO" id="GO:0005829">
    <property type="term" value="C:cytosol"/>
    <property type="evidence" value="ECO:0007669"/>
    <property type="project" value="TreeGrafter"/>
</dbReference>
<evidence type="ECO:0000313" key="3">
    <source>
        <dbReference type="EMBL" id="QNR68093.1"/>
    </source>
</evidence>
<dbReference type="InterPro" id="IPR050712">
    <property type="entry name" value="NAD(P)H-dep_reductase"/>
</dbReference>
<dbReference type="AlphaFoldDB" id="A0A7H0YAI5"/>
<comment type="similarity">
    <text evidence="1">Belongs to the azoreductase type 2 family.</text>
</comment>
<dbReference type="Gene3D" id="3.40.50.360">
    <property type="match status" value="1"/>
</dbReference>
<organism evidence="3 4">
    <name type="scientific">Paenibacillus peoriae</name>
    <dbReference type="NCBI Taxonomy" id="59893"/>
    <lineage>
        <taxon>Bacteria</taxon>
        <taxon>Bacillati</taxon>
        <taxon>Bacillota</taxon>
        <taxon>Bacilli</taxon>
        <taxon>Bacillales</taxon>
        <taxon>Paenibacillaceae</taxon>
        <taxon>Paenibacillus</taxon>
    </lineage>
</organism>
<name>A0A7H0YAI5_9BACL</name>